<dbReference type="SUPFAM" id="SSF52279">
    <property type="entry name" value="Beta-D-glucan exohydrolase, C-terminal domain"/>
    <property type="match status" value="1"/>
</dbReference>
<evidence type="ECO:0000259" key="7">
    <source>
        <dbReference type="Pfam" id="PF00933"/>
    </source>
</evidence>
<evidence type="ECO:0000256" key="1">
    <source>
        <dbReference type="ARBA" id="ARBA00001231"/>
    </source>
</evidence>
<dbReference type="InterPro" id="IPR036881">
    <property type="entry name" value="Glyco_hydro_3_C_sf"/>
</dbReference>
<evidence type="ECO:0000256" key="3">
    <source>
        <dbReference type="ARBA" id="ARBA00012663"/>
    </source>
</evidence>
<dbReference type="EMBL" id="FQWH01000002">
    <property type="protein sequence ID" value="SHG35466.1"/>
    <property type="molecule type" value="Genomic_DNA"/>
</dbReference>
<dbReference type="GO" id="GO:0005975">
    <property type="term" value="P:carbohydrate metabolic process"/>
    <property type="evidence" value="ECO:0007669"/>
    <property type="project" value="InterPro"/>
</dbReference>
<comment type="similarity">
    <text evidence="2">Belongs to the glycosyl hydrolase 3 family.</text>
</comment>
<dbReference type="Pfam" id="PF00933">
    <property type="entry name" value="Glyco_hydro_3"/>
    <property type="match status" value="1"/>
</dbReference>
<dbReference type="InterPro" id="IPR001764">
    <property type="entry name" value="Glyco_hydro_3_N"/>
</dbReference>
<accession>A0A1M5J4G6</accession>
<dbReference type="EC" id="3.2.1.52" evidence="3"/>
<dbReference type="GO" id="GO:0009254">
    <property type="term" value="P:peptidoglycan turnover"/>
    <property type="evidence" value="ECO:0007669"/>
    <property type="project" value="TreeGrafter"/>
</dbReference>
<evidence type="ECO:0000256" key="2">
    <source>
        <dbReference type="ARBA" id="ARBA00005336"/>
    </source>
</evidence>
<reference evidence="9 10" key="1">
    <citation type="submission" date="2016-11" db="EMBL/GenBank/DDBJ databases">
        <authorList>
            <person name="Jaros S."/>
            <person name="Januszkiewicz K."/>
            <person name="Wedrychowicz H."/>
        </authorList>
    </citation>
    <scope>NUCLEOTIDE SEQUENCE [LARGE SCALE GENOMIC DNA]</scope>
    <source>
        <strain evidence="9 10">DSM 6792</strain>
    </source>
</reference>
<dbReference type="PANTHER" id="PTHR30480">
    <property type="entry name" value="BETA-HEXOSAMINIDASE-RELATED"/>
    <property type="match status" value="1"/>
</dbReference>
<feature type="domain" description="Beta-lactamase-related" evidence="6">
    <location>
        <begin position="600"/>
        <end position="956"/>
    </location>
</feature>
<evidence type="ECO:0000256" key="4">
    <source>
        <dbReference type="ARBA" id="ARBA00022801"/>
    </source>
</evidence>
<dbReference type="InterPro" id="IPR017853">
    <property type="entry name" value="GH"/>
</dbReference>
<comment type="catalytic activity">
    <reaction evidence="1">
        <text>Hydrolysis of terminal non-reducing N-acetyl-D-hexosamine residues in N-acetyl-beta-D-hexosaminides.</text>
        <dbReference type="EC" id="3.2.1.52"/>
    </reaction>
</comment>
<organism evidence="9 10">
    <name type="scientific">Flavobacterium johnsoniae</name>
    <name type="common">Cytophaga johnsonae</name>
    <dbReference type="NCBI Taxonomy" id="986"/>
    <lineage>
        <taxon>Bacteria</taxon>
        <taxon>Pseudomonadati</taxon>
        <taxon>Bacteroidota</taxon>
        <taxon>Flavobacteriia</taxon>
        <taxon>Flavobacteriales</taxon>
        <taxon>Flavobacteriaceae</taxon>
        <taxon>Flavobacterium</taxon>
    </lineage>
</organism>
<dbReference type="Gene3D" id="3.40.50.1700">
    <property type="entry name" value="Glycoside hydrolase family 3 C-terminal domain"/>
    <property type="match status" value="1"/>
</dbReference>
<protein>
    <recommendedName>
        <fullName evidence="3">beta-N-acetylhexosaminidase</fullName>
        <ecNumber evidence="3">3.2.1.52</ecNumber>
    </recommendedName>
</protein>
<dbReference type="InterPro" id="IPR012338">
    <property type="entry name" value="Beta-lactam/transpept-like"/>
</dbReference>
<dbReference type="AlphaFoldDB" id="A0A1M5J4G6"/>
<dbReference type="InterPro" id="IPR050226">
    <property type="entry name" value="NagZ_Beta-hexosaminidase"/>
</dbReference>
<dbReference type="Proteomes" id="UP000184112">
    <property type="component" value="Unassembled WGS sequence"/>
</dbReference>
<evidence type="ECO:0000259" key="8">
    <source>
        <dbReference type="Pfam" id="PF01915"/>
    </source>
</evidence>
<dbReference type="GO" id="GO:0004563">
    <property type="term" value="F:beta-N-acetylhexosaminidase activity"/>
    <property type="evidence" value="ECO:0007669"/>
    <property type="project" value="UniProtKB-EC"/>
</dbReference>
<feature type="domain" description="Glycoside hydrolase family 3 C-terminal" evidence="8">
    <location>
        <begin position="409"/>
        <end position="565"/>
    </location>
</feature>
<feature type="domain" description="Glycoside hydrolase family 3 N-terminal" evidence="7">
    <location>
        <begin position="53"/>
        <end position="368"/>
    </location>
</feature>
<dbReference type="InterPro" id="IPR036962">
    <property type="entry name" value="Glyco_hydro_3_N_sf"/>
</dbReference>
<proteinExistence type="inferred from homology"/>
<evidence type="ECO:0000256" key="5">
    <source>
        <dbReference type="ARBA" id="ARBA00023295"/>
    </source>
</evidence>
<dbReference type="Pfam" id="PF01915">
    <property type="entry name" value="Glyco_hydro_3_C"/>
    <property type="match status" value="1"/>
</dbReference>
<gene>
    <name evidence="9" type="ORF">SAMN05444388_102381</name>
</gene>
<evidence type="ECO:0000313" key="10">
    <source>
        <dbReference type="Proteomes" id="UP000184112"/>
    </source>
</evidence>
<dbReference type="InterPro" id="IPR002772">
    <property type="entry name" value="Glyco_hydro_3_C"/>
</dbReference>
<dbReference type="Pfam" id="PF00144">
    <property type="entry name" value="Beta-lactamase"/>
    <property type="match status" value="1"/>
</dbReference>
<dbReference type="InterPro" id="IPR001466">
    <property type="entry name" value="Beta-lactam-related"/>
</dbReference>
<dbReference type="SUPFAM" id="SSF56601">
    <property type="entry name" value="beta-lactamase/transpeptidase-like"/>
    <property type="match status" value="1"/>
</dbReference>
<evidence type="ECO:0000313" key="9">
    <source>
        <dbReference type="EMBL" id="SHG35466.1"/>
    </source>
</evidence>
<dbReference type="Gene3D" id="3.20.20.300">
    <property type="entry name" value="Glycoside hydrolase, family 3, N-terminal domain"/>
    <property type="match status" value="1"/>
</dbReference>
<sequence>MLSKKNNTVTDSKKDIPLKDTIVYKEDKSEKKTFFKDSDKETTWVDSIYSKMTLREKVGQLFMVSAYSNKDSIHVNQVKNLIEEYKVGSVIFFQGGPVRQAKLTNLYQSKAKVPLFVGIDAEWGLAMRLDSTYRYPWNMTLGAIQDLKLIEKVGRNMANENKRIGVHFNFAPVLDINTNPKNPIIGNRSFGEDKVNVSEKAIALMNGIQGNGVFCTGKHFPGHGDTATDSHHALPTVNFSKERLDLVELYPYKRMFDEGLVSVMVAHLNIPSLEPIPNLPSSASYNVVTNLLQKELGFDGLIFTDGLAMKGAANFKGPGDLEIAVLLAGNDILLCPENVPVAVQKLEEAYNNNVITEERLAHSVKKILHYKYKAGLNHYKPIDMANIYNNLNPPQNDALHYQLYENAVTVLKNEKEILPIKELDQKIAYIKLGDDTNSAFISTLKKYTEITEVKDTNLDSLNKELKKFDKVIISFHKVNKPWEKQEFTLTEMLWLKEIAKHNKVILDVFAKPYSLLSITDFDDIEGLVVSYQNSDISQVVSAELLFGAIDAKGKLPVSINNSFKVNDGLTTEKLNRLAFTAPENVNMNPAILSKIDAVAQKAIDGKMAPGMQVLVARKGNVIFQKSYGSQTYDNGRKVTNTDLYDVASISKMISTLPNVMQLYDKNKVTLDTKLKDMLPFFAKTNKENIIFKDLLNHYAGLQAWIPFYKATLDSDTNPSEKYYRKTAENGFTTKVADNLYIRNDYHDTIMKIIADSPVSPKIEYKYSDFTFIILKEYLERKTHKKLEDLSKENFYSTLGMNYTLYNPLDKFEKNNIAPTEIDNYFRHQTIQGYVHDMAAAMEGGVAGHAGIFSNAMDVAKMMQLFLQKGNYGGIEYFSPQTFDAFNTCYYKDKGVLRGLGFDKRIGKDGPTCGCVSESSFGHTGFTGNMAWVDPETEIVYVFLSNRTYPEVVNDENKLAKGKIREEIQKIIQEAIIK</sequence>
<evidence type="ECO:0000259" key="6">
    <source>
        <dbReference type="Pfam" id="PF00144"/>
    </source>
</evidence>
<keyword evidence="4" id="KW-0378">Hydrolase</keyword>
<dbReference type="PANTHER" id="PTHR30480:SF13">
    <property type="entry name" value="BETA-HEXOSAMINIDASE"/>
    <property type="match status" value="1"/>
</dbReference>
<keyword evidence="5" id="KW-0326">Glycosidase</keyword>
<name>A0A1M5J4G6_FLAJO</name>
<dbReference type="Gene3D" id="3.40.710.10">
    <property type="entry name" value="DD-peptidase/beta-lactamase superfamily"/>
    <property type="match status" value="1"/>
</dbReference>
<dbReference type="SUPFAM" id="SSF51445">
    <property type="entry name" value="(Trans)glycosidases"/>
    <property type="match status" value="1"/>
</dbReference>